<sequence>MLMGMTAATAQDVTWSRSAKTITAQDVLKALEIIEFDDQVEPMKRELAGMSFF</sequence>
<dbReference type="Proteomes" id="UP000076738">
    <property type="component" value="Unassembled WGS sequence"/>
</dbReference>
<proteinExistence type="predicted"/>
<keyword evidence="2" id="KW-1185">Reference proteome</keyword>
<evidence type="ECO:0008006" key="3">
    <source>
        <dbReference type="Google" id="ProtNLM"/>
    </source>
</evidence>
<reference evidence="1 2" key="1">
    <citation type="journal article" date="2016" name="Mol. Biol. Evol.">
        <title>Comparative Genomics of Early-Diverging Mushroom-Forming Fungi Provides Insights into the Origins of Lignocellulose Decay Capabilities.</title>
        <authorList>
            <person name="Nagy L.G."/>
            <person name="Riley R."/>
            <person name="Tritt A."/>
            <person name="Adam C."/>
            <person name="Daum C."/>
            <person name="Floudas D."/>
            <person name="Sun H."/>
            <person name="Yadav J.S."/>
            <person name="Pangilinan J."/>
            <person name="Larsson K.H."/>
            <person name="Matsuura K."/>
            <person name="Barry K."/>
            <person name="Labutti K."/>
            <person name="Kuo R."/>
            <person name="Ohm R.A."/>
            <person name="Bhattacharya S.S."/>
            <person name="Shirouzu T."/>
            <person name="Yoshinaga Y."/>
            <person name="Martin F.M."/>
            <person name="Grigoriev I.V."/>
            <person name="Hibbett D.S."/>
        </authorList>
    </citation>
    <scope>NUCLEOTIDE SEQUENCE [LARGE SCALE GENOMIC DNA]</scope>
    <source>
        <strain evidence="1 2">TUFC12733</strain>
    </source>
</reference>
<protein>
    <recommendedName>
        <fullName evidence="3">Transcription factor CBF/NF-Y/archaeal histone domain-containing protein</fullName>
    </recommendedName>
</protein>
<dbReference type="SUPFAM" id="SSF47113">
    <property type="entry name" value="Histone-fold"/>
    <property type="match status" value="1"/>
</dbReference>
<dbReference type="InterPro" id="IPR009072">
    <property type="entry name" value="Histone-fold"/>
</dbReference>
<accession>A0A167N299</accession>
<dbReference type="Gene3D" id="1.10.20.10">
    <property type="entry name" value="Histone, subunit A"/>
    <property type="match status" value="1"/>
</dbReference>
<evidence type="ECO:0000313" key="1">
    <source>
        <dbReference type="EMBL" id="KZO97273.1"/>
    </source>
</evidence>
<gene>
    <name evidence="1" type="ORF">CALVIDRAFT_536308</name>
</gene>
<dbReference type="STRING" id="1330018.A0A167N299"/>
<organism evidence="1 2">
    <name type="scientific">Calocera viscosa (strain TUFC12733)</name>
    <dbReference type="NCBI Taxonomy" id="1330018"/>
    <lineage>
        <taxon>Eukaryota</taxon>
        <taxon>Fungi</taxon>
        <taxon>Dikarya</taxon>
        <taxon>Basidiomycota</taxon>
        <taxon>Agaricomycotina</taxon>
        <taxon>Dacrymycetes</taxon>
        <taxon>Dacrymycetales</taxon>
        <taxon>Dacrymycetaceae</taxon>
        <taxon>Calocera</taxon>
    </lineage>
</organism>
<name>A0A167N299_CALVF</name>
<dbReference type="AlphaFoldDB" id="A0A167N299"/>
<dbReference type="OrthoDB" id="1707486at2759"/>
<dbReference type="EMBL" id="KV417280">
    <property type="protein sequence ID" value="KZO97273.1"/>
    <property type="molecule type" value="Genomic_DNA"/>
</dbReference>
<dbReference type="GO" id="GO:0046982">
    <property type="term" value="F:protein heterodimerization activity"/>
    <property type="evidence" value="ECO:0007669"/>
    <property type="project" value="InterPro"/>
</dbReference>
<evidence type="ECO:0000313" key="2">
    <source>
        <dbReference type="Proteomes" id="UP000076738"/>
    </source>
</evidence>